<dbReference type="EMBL" id="KN838561">
    <property type="protein sequence ID" value="KIK05343.1"/>
    <property type="molecule type" value="Genomic_DNA"/>
</dbReference>
<name>A0A0C9YB69_9AGAR</name>
<gene>
    <name evidence="1" type="ORF">K443DRAFT_3991</name>
</gene>
<evidence type="ECO:0000313" key="1">
    <source>
        <dbReference type="EMBL" id="KIK05343.1"/>
    </source>
</evidence>
<evidence type="ECO:0000313" key="2">
    <source>
        <dbReference type="Proteomes" id="UP000054477"/>
    </source>
</evidence>
<dbReference type="HOGENOM" id="CLU_1250848_0_0_1"/>
<proteinExistence type="predicted"/>
<keyword evidence="2" id="KW-1185">Reference proteome</keyword>
<protein>
    <submittedName>
        <fullName evidence="1">Uncharacterized protein</fullName>
    </submittedName>
</protein>
<sequence>MGSQLCALGSLDRVCQMTLHIQLLSRVRAWSLARPHLPAPAPKENQRSLTADLRSSLKFQPPLHRQRAGTFQSRLLLHRFSGAEAKALQMTRTHGFVSVCVAPRADQGGVDDGLVEVLIVVQHPRRISWKTVGRIFDKEGQKSVNVKLRNPSHFLFDLCKIHARASGLSTMRETFVPPVLVIPPPLSSAGRVYDGSFSSIASRQERAAGEDCPQTGQVSAI</sequence>
<accession>A0A0C9YB69</accession>
<dbReference type="Proteomes" id="UP000054477">
    <property type="component" value="Unassembled WGS sequence"/>
</dbReference>
<dbReference type="AlphaFoldDB" id="A0A0C9YB69"/>
<reference evidence="2" key="2">
    <citation type="submission" date="2015-01" db="EMBL/GenBank/DDBJ databases">
        <title>Evolutionary Origins and Diversification of the Mycorrhizal Mutualists.</title>
        <authorList>
            <consortium name="DOE Joint Genome Institute"/>
            <consortium name="Mycorrhizal Genomics Consortium"/>
            <person name="Kohler A."/>
            <person name="Kuo A."/>
            <person name="Nagy L.G."/>
            <person name="Floudas D."/>
            <person name="Copeland A."/>
            <person name="Barry K.W."/>
            <person name="Cichocki N."/>
            <person name="Veneault-Fourrey C."/>
            <person name="LaButti K."/>
            <person name="Lindquist E.A."/>
            <person name="Lipzen A."/>
            <person name="Lundell T."/>
            <person name="Morin E."/>
            <person name="Murat C."/>
            <person name="Riley R."/>
            <person name="Ohm R."/>
            <person name="Sun H."/>
            <person name="Tunlid A."/>
            <person name="Henrissat B."/>
            <person name="Grigoriev I.V."/>
            <person name="Hibbett D.S."/>
            <person name="Martin F."/>
        </authorList>
    </citation>
    <scope>NUCLEOTIDE SEQUENCE [LARGE SCALE GENOMIC DNA]</scope>
    <source>
        <strain evidence="2">LaAM-08-1</strain>
    </source>
</reference>
<reference evidence="1 2" key="1">
    <citation type="submission" date="2014-04" db="EMBL/GenBank/DDBJ databases">
        <authorList>
            <consortium name="DOE Joint Genome Institute"/>
            <person name="Kuo A."/>
            <person name="Kohler A."/>
            <person name="Nagy L.G."/>
            <person name="Floudas D."/>
            <person name="Copeland A."/>
            <person name="Barry K.W."/>
            <person name="Cichocki N."/>
            <person name="Veneault-Fourrey C."/>
            <person name="LaButti K."/>
            <person name="Lindquist E.A."/>
            <person name="Lipzen A."/>
            <person name="Lundell T."/>
            <person name="Morin E."/>
            <person name="Murat C."/>
            <person name="Sun H."/>
            <person name="Tunlid A."/>
            <person name="Henrissat B."/>
            <person name="Grigoriev I.V."/>
            <person name="Hibbett D.S."/>
            <person name="Martin F."/>
            <person name="Nordberg H.P."/>
            <person name="Cantor M.N."/>
            <person name="Hua S.X."/>
        </authorList>
    </citation>
    <scope>NUCLEOTIDE SEQUENCE [LARGE SCALE GENOMIC DNA]</scope>
    <source>
        <strain evidence="1 2">LaAM-08-1</strain>
    </source>
</reference>
<organism evidence="1 2">
    <name type="scientific">Laccaria amethystina LaAM-08-1</name>
    <dbReference type="NCBI Taxonomy" id="1095629"/>
    <lineage>
        <taxon>Eukaryota</taxon>
        <taxon>Fungi</taxon>
        <taxon>Dikarya</taxon>
        <taxon>Basidiomycota</taxon>
        <taxon>Agaricomycotina</taxon>
        <taxon>Agaricomycetes</taxon>
        <taxon>Agaricomycetidae</taxon>
        <taxon>Agaricales</taxon>
        <taxon>Agaricineae</taxon>
        <taxon>Hydnangiaceae</taxon>
        <taxon>Laccaria</taxon>
    </lineage>
</organism>